<keyword evidence="8" id="KW-0378">Hydrolase</keyword>
<dbReference type="EC" id="3.4.11.2" evidence="4"/>
<dbReference type="PANTHER" id="PTHR11533">
    <property type="entry name" value="PROTEASE M1 ZINC METALLOPROTEASE"/>
    <property type="match status" value="1"/>
</dbReference>
<dbReference type="PRINTS" id="PR00756">
    <property type="entry name" value="ALADIPTASE"/>
</dbReference>
<feature type="signal peptide" evidence="14">
    <location>
        <begin position="1"/>
        <end position="24"/>
    </location>
</feature>
<dbReference type="SUPFAM" id="SSF55486">
    <property type="entry name" value="Metalloproteases ('zincins'), catalytic domain"/>
    <property type="match status" value="1"/>
</dbReference>
<organism evidence="16 17">
    <name type="scientific">Kribbella antibiotica</name>
    <dbReference type="NCBI Taxonomy" id="190195"/>
    <lineage>
        <taxon>Bacteria</taxon>
        <taxon>Bacillati</taxon>
        <taxon>Actinomycetota</taxon>
        <taxon>Actinomycetes</taxon>
        <taxon>Propionibacteriales</taxon>
        <taxon>Kribbellaceae</taxon>
        <taxon>Kribbella</taxon>
    </lineage>
</organism>
<dbReference type="GO" id="GO:0006508">
    <property type="term" value="P:proteolysis"/>
    <property type="evidence" value="ECO:0007669"/>
    <property type="project" value="UniProtKB-KW"/>
</dbReference>
<dbReference type="SUPFAM" id="SSF63737">
    <property type="entry name" value="Leukotriene A4 hydrolase N-terminal domain"/>
    <property type="match status" value="1"/>
</dbReference>
<accession>A0A4R4ZTF0</accession>
<keyword evidence="9" id="KW-0862">Zinc</keyword>
<evidence type="ECO:0000256" key="12">
    <source>
        <dbReference type="ARBA" id="ARBA00031533"/>
    </source>
</evidence>
<keyword evidence="14" id="KW-0732">Signal</keyword>
<evidence type="ECO:0000313" key="17">
    <source>
        <dbReference type="Proteomes" id="UP000295124"/>
    </source>
</evidence>
<comment type="similarity">
    <text evidence="3">Belongs to the peptidase M1 family.</text>
</comment>
<evidence type="ECO:0000259" key="15">
    <source>
        <dbReference type="Pfam" id="PF01433"/>
    </source>
</evidence>
<dbReference type="GO" id="GO:0016285">
    <property type="term" value="F:alanyl aminopeptidase activity"/>
    <property type="evidence" value="ECO:0007669"/>
    <property type="project" value="UniProtKB-EC"/>
</dbReference>
<feature type="compositionally biased region" description="Low complexity" evidence="13">
    <location>
        <begin position="460"/>
        <end position="478"/>
    </location>
</feature>
<protein>
    <recommendedName>
        <fullName evidence="5">Aminopeptidase N</fullName>
        <ecNumber evidence="4">3.4.11.2</ecNumber>
    </recommendedName>
    <alternativeName>
        <fullName evidence="11">Alanine aminopeptidase</fullName>
    </alternativeName>
    <alternativeName>
        <fullName evidence="12">Lysyl aminopeptidase</fullName>
    </alternativeName>
</protein>
<name>A0A4R4ZTF0_9ACTN</name>
<reference evidence="16 17" key="1">
    <citation type="submission" date="2019-03" db="EMBL/GenBank/DDBJ databases">
        <title>Draft genome sequences of novel Actinobacteria.</title>
        <authorList>
            <person name="Sahin N."/>
            <person name="Ay H."/>
            <person name="Saygin H."/>
        </authorList>
    </citation>
    <scope>NUCLEOTIDE SEQUENCE [LARGE SCALE GENOMIC DNA]</scope>
    <source>
        <strain evidence="16 17">JCM 13523</strain>
    </source>
</reference>
<dbReference type="Gene3D" id="1.10.390.10">
    <property type="entry name" value="Neutral Protease Domain 2"/>
    <property type="match status" value="1"/>
</dbReference>
<dbReference type="EMBL" id="SMKX01000015">
    <property type="protein sequence ID" value="TDD61394.1"/>
    <property type="molecule type" value="Genomic_DNA"/>
</dbReference>
<dbReference type="InterPro" id="IPR050344">
    <property type="entry name" value="Peptidase_M1_aminopeptidases"/>
</dbReference>
<keyword evidence="10" id="KW-0482">Metalloprotease</keyword>
<keyword evidence="6" id="KW-0645">Protease</keyword>
<comment type="catalytic activity">
    <reaction evidence="1">
        <text>Release of an N-terminal amino acid, Xaa-|-Yaa- from a peptide, amide or arylamide. Xaa is preferably Ala, but may be most amino acids including Pro (slow action). When a terminal hydrophobic residue is followed by a prolyl residue, the two may be released as an intact Xaa-Pro dipeptide.</text>
        <dbReference type="EC" id="3.4.11.2"/>
    </reaction>
</comment>
<keyword evidence="17" id="KW-1185">Reference proteome</keyword>
<evidence type="ECO:0000256" key="1">
    <source>
        <dbReference type="ARBA" id="ARBA00000098"/>
    </source>
</evidence>
<dbReference type="InterPro" id="IPR042097">
    <property type="entry name" value="Aminopeptidase_N-like_N_sf"/>
</dbReference>
<evidence type="ECO:0000256" key="10">
    <source>
        <dbReference type="ARBA" id="ARBA00023049"/>
    </source>
</evidence>
<evidence type="ECO:0000256" key="14">
    <source>
        <dbReference type="SAM" id="SignalP"/>
    </source>
</evidence>
<dbReference type="AlphaFoldDB" id="A0A4R4ZTF0"/>
<feature type="chain" id="PRO_5020339274" description="Aminopeptidase N" evidence="14">
    <location>
        <begin position="25"/>
        <end position="497"/>
    </location>
</feature>
<dbReference type="OrthoDB" id="3885507at2"/>
<dbReference type="GO" id="GO:0008237">
    <property type="term" value="F:metallopeptidase activity"/>
    <property type="evidence" value="ECO:0007669"/>
    <property type="project" value="UniProtKB-KW"/>
</dbReference>
<evidence type="ECO:0000256" key="13">
    <source>
        <dbReference type="SAM" id="MobiDB-lite"/>
    </source>
</evidence>
<dbReference type="PANTHER" id="PTHR11533:SF297">
    <property type="entry name" value="AMINOPEPTIDASE N"/>
    <property type="match status" value="1"/>
</dbReference>
<dbReference type="CDD" id="cd09603">
    <property type="entry name" value="M1_APN_like"/>
    <property type="match status" value="1"/>
</dbReference>
<comment type="caution">
    <text evidence="16">The sequence shown here is derived from an EMBL/GenBank/DDBJ whole genome shotgun (WGS) entry which is preliminary data.</text>
</comment>
<dbReference type="InterPro" id="IPR001930">
    <property type="entry name" value="Peptidase_M1"/>
</dbReference>
<sequence>MKLLRRGVATLLGFGLLGTAVSVAAPGPGAPGIGDPYFPLAGNGGYDVSHYDISLKYQPKTDLLTGTTTILAKASQELSSFNLDFLLKVTSVKVNNEPAEFTTDGGELKVTPKTAVADDEDLVVVVTYSDTPAKYRLDGKEGWVRTPTGALAAREPNIAPWWFPSNNHPLDKATHDVNIAVPAGLTAVSNGLLTVAGFPLAGGLVRWHWRSTEPQAGHVTFLAIGKYDLKTSTTPSGLPFVRAYGSDLGADGPAAKASVERTPEIVGVLSKYFGPYPFEAQGGVVDSKMPIGALETQTRPIYPTNMFSVGAVPSVVAHEMAHQWFGNSVSVAAWRDIWLAEGFATYAQFLWSESQGDGTAAELAQYLYELFPTGHPAWSEPPGDPGSGLFTWGIYNRGAMTLQALRTAVGDKVFFSILRTWAAEHRGGNANTADFIALAKRLAGKDLDSLFAAWLDASSKPAVGPNGPGKAAKATAKPKSVDSILKHQHPLSPKGLK</sequence>
<evidence type="ECO:0000256" key="3">
    <source>
        <dbReference type="ARBA" id="ARBA00010136"/>
    </source>
</evidence>
<dbReference type="InterPro" id="IPR027268">
    <property type="entry name" value="Peptidase_M4/M1_CTD_sf"/>
</dbReference>
<evidence type="ECO:0000256" key="7">
    <source>
        <dbReference type="ARBA" id="ARBA00022723"/>
    </source>
</evidence>
<dbReference type="InterPro" id="IPR014782">
    <property type="entry name" value="Peptidase_M1_dom"/>
</dbReference>
<evidence type="ECO:0000256" key="11">
    <source>
        <dbReference type="ARBA" id="ARBA00029811"/>
    </source>
</evidence>
<evidence type="ECO:0000313" key="16">
    <source>
        <dbReference type="EMBL" id="TDD61394.1"/>
    </source>
</evidence>
<dbReference type="GO" id="GO:0008270">
    <property type="term" value="F:zinc ion binding"/>
    <property type="evidence" value="ECO:0007669"/>
    <property type="project" value="InterPro"/>
</dbReference>
<feature type="region of interest" description="Disordered" evidence="13">
    <location>
        <begin position="459"/>
        <end position="497"/>
    </location>
</feature>
<dbReference type="RefSeq" id="WP_132166489.1">
    <property type="nucleotide sequence ID" value="NZ_SMKX01000015.1"/>
</dbReference>
<keyword evidence="7" id="KW-0479">Metal-binding</keyword>
<gene>
    <name evidence="16" type="ORF">E1263_07755</name>
</gene>
<evidence type="ECO:0000256" key="6">
    <source>
        <dbReference type="ARBA" id="ARBA00022670"/>
    </source>
</evidence>
<comment type="cofactor">
    <cofactor evidence="2">
        <name>Zn(2+)</name>
        <dbReference type="ChEBI" id="CHEBI:29105"/>
    </cofactor>
</comment>
<evidence type="ECO:0000256" key="9">
    <source>
        <dbReference type="ARBA" id="ARBA00022833"/>
    </source>
</evidence>
<dbReference type="Gene3D" id="2.60.40.1730">
    <property type="entry name" value="tricorn interacting facor f3 domain"/>
    <property type="match status" value="1"/>
</dbReference>
<evidence type="ECO:0000256" key="2">
    <source>
        <dbReference type="ARBA" id="ARBA00001947"/>
    </source>
</evidence>
<evidence type="ECO:0000256" key="4">
    <source>
        <dbReference type="ARBA" id="ARBA00012564"/>
    </source>
</evidence>
<evidence type="ECO:0000256" key="8">
    <source>
        <dbReference type="ARBA" id="ARBA00022801"/>
    </source>
</evidence>
<dbReference type="Pfam" id="PF01433">
    <property type="entry name" value="Peptidase_M1"/>
    <property type="match status" value="1"/>
</dbReference>
<dbReference type="Proteomes" id="UP000295124">
    <property type="component" value="Unassembled WGS sequence"/>
</dbReference>
<feature type="domain" description="Peptidase M1 membrane alanine aminopeptidase" evidence="15">
    <location>
        <begin position="271"/>
        <end position="454"/>
    </location>
</feature>
<evidence type="ECO:0000256" key="5">
    <source>
        <dbReference type="ARBA" id="ARBA00015611"/>
    </source>
</evidence>
<proteinExistence type="inferred from homology"/>